<proteinExistence type="inferred from homology"/>
<feature type="domain" description="Outer membrane protein assembly factor BamE" evidence="5">
    <location>
        <begin position="36"/>
        <end position="106"/>
    </location>
</feature>
<dbReference type="InterPro" id="IPR037873">
    <property type="entry name" value="BamE-like"/>
</dbReference>
<keyword evidence="7" id="KW-1185">Reference proteome</keyword>
<keyword evidence="3 4" id="KW-0998">Cell outer membrane</keyword>
<dbReference type="InterPro" id="IPR026592">
    <property type="entry name" value="BamE"/>
</dbReference>
<accession>A0ABP9BP26</accession>
<evidence type="ECO:0000256" key="1">
    <source>
        <dbReference type="ARBA" id="ARBA00022729"/>
    </source>
</evidence>
<keyword evidence="2 4" id="KW-0472">Membrane</keyword>
<evidence type="ECO:0000313" key="7">
    <source>
        <dbReference type="Proteomes" id="UP001499959"/>
    </source>
</evidence>
<dbReference type="RefSeq" id="WP_345303741.1">
    <property type="nucleotide sequence ID" value="NZ_BAABJE010000014.1"/>
</dbReference>
<protein>
    <recommendedName>
        <fullName evidence="4">Outer membrane protein assembly factor BamE</fullName>
    </recommendedName>
</protein>
<dbReference type="Gene3D" id="3.30.1450.10">
    <property type="match status" value="1"/>
</dbReference>
<comment type="caution">
    <text evidence="6">The sequence shown here is derived from an EMBL/GenBank/DDBJ whole genome shotgun (WGS) entry which is preliminary data.</text>
</comment>
<dbReference type="InterPro" id="IPR007450">
    <property type="entry name" value="BamE_dom"/>
</dbReference>
<name>A0ABP9BP26_9GAMM</name>
<dbReference type="Pfam" id="PF04355">
    <property type="entry name" value="BamE"/>
    <property type="match status" value="1"/>
</dbReference>
<keyword evidence="1 4" id="KW-0732">Signal</keyword>
<keyword evidence="4" id="KW-0564">Palmitate</keyword>
<dbReference type="PROSITE" id="PS51257">
    <property type="entry name" value="PROKAR_LIPOPROTEIN"/>
    <property type="match status" value="1"/>
</dbReference>
<dbReference type="PANTHER" id="PTHR37482">
    <property type="entry name" value="OUTER MEMBRANE PROTEIN ASSEMBLY FACTOR BAME"/>
    <property type="match status" value="1"/>
</dbReference>
<evidence type="ECO:0000256" key="3">
    <source>
        <dbReference type="ARBA" id="ARBA00023237"/>
    </source>
</evidence>
<comment type="subunit">
    <text evidence="4">Part of the Bam complex.</text>
</comment>
<comment type="subcellular location">
    <subcellularLocation>
        <location evidence="4">Cell outer membrane</location>
        <topology evidence="4">Lipid-anchor</topology>
    </subcellularLocation>
</comment>
<evidence type="ECO:0000256" key="2">
    <source>
        <dbReference type="ARBA" id="ARBA00023136"/>
    </source>
</evidence>
<dbReference type="HAMAP" id="MF_00925">
    <property type="entry name" value="OM_assembly_BamE"/>
    <property type="match status" value="1"/>
</dbReference>
<organism evidence="6 7">
    <name type="scientific">Lysobacter hankyongensis</name>
    <dbReference type="NCBI Taxonomy" id="1176535"/>
    <lineage>
        <taxon>Bacteria</taxon>
        <taxon>Pseudomonadati</taxon>
        <taxon>Pseudomonadota</taxon>
        <taxon>Gammaproteobacteria</taxon>
        <taxon>Lysobacterales</taxon>
        <taxon>Lysobacteraceae</taxon>
        <taxon>Lysobacter</taxon>
    </lineage>
</organism>
<reference evidence="7" key="1">
    <citation type="journal article" date="2019" name="Int. J. Syst. Evol. Microbiol.">
        <title>The Global Catalogue of Microorganisms (GCM) 10K type strain sequencing project: providing services to taxonomists for standard genome sequencing and annotation.</title>
        <authorList>
            <consortium name="The Broad Institute Genomics Platform"/>
            <consortium name="The Broad Institute Genome Sequencing Center for Infectious Disease"/>
            <person name="Wu L."/>
            <person name="Ma J."/>
        </authorList>
    </citation>
    <scope>NUCLEOTIDE SEQUENCE [LARGE SCALE GENOMIC DNA]</scope>
    <source>
        <strain evidence="7">JCM 18204</strain>
    </source>
</reference>
<gene>
    <name evidence="4 6" type="primary">bamE</name>
    <name evidence="6" type="ORF">GCM10023307_25710</name>
</gene>
<dbReference type="PANTHER" id="PTHR37482:SF1">
    <property type="entry name" value="OUTER MEMBRANE PROTEIN ASSEMBLY FACTOR BAME"/>
    <property type="match status" value="1"/>
</dbReference>
<sequence length="139" mass="15893">MPTITRRSFRAPLLLLAVALVTSGCGIFYKQPIYQGNLIEKNAVDQLQAGMSKQDVVSLLGTPSITDSFNENRWDYTATQRIDRRGTTEVKNFTVFFENGTVTKWEGDYFPEQDDVLAQNARRQFGPNLAKDDKKKRRR</sequence>
<evidence type="ECO:0000256" key="4">
    <source>
        <dbReference type="HAMAP-Rule" id="MF_00925"/>
    </source>
</evidence>
<comment type="similarity">
    <text evidence="4">Belongs to the BamE family.</text>
</comment>
<evidence type="ECO:0000313" key="6">
    <source>
        <dbReference type="EMBL" id="GAA4798455.1"/>
    </source>
</evidence>
<keyword evidence="4" id="KW-0449">Lipoprotein</keyword>
<dbReference type="Proteomes" id="UP001499959">
    <property type="component" value="Unassembled WGS sequence"/>
</dbReference>
<comment type="function">
    <text evidence="4">Part of the outer membrane protein assembly complex, which is involved in assembly and insertion of beta-barrel proteins into the outer membrane.</text>
</comment>
<dbReference type="EMBL" id="BAABJE010000014">
    <property type="protein sequence ID" value="GAA4798455.1"/>
    <property type="molecule type" value="Genomic_DNA"/>
</dbReference>
<evidence type="ECO:0000259" key="5">
    <source>
        <dbReference type="Pfam" id="PF04355"/>
    </source>
</evidence>